<dbReference type="OrthoDB" id="9782559at2"/>
<dbReference type="AlphaFoldDB" id="M1WJ61"/>
<reference evidence="3" key="2">
    <citation type="journal article" date="2013" name="Stand. Genomic Sci.">
        <title>Complete genome sequence of Desulfocapsa sulfexigens, a marine deltaproteobacterium specialized in disproportionating inorganic sulfur compounds.</title>
        <authorList>
            <person name="Finster K.W."/>
            <person name="Kjeldsen K.U."/>
            <person name="Kube M."/>
            <person name="Reinhardt R."/>
            <person name="Mussmann M."/>
            <person name="Amann R."/>
            <person name="Schreiber L."/>
        </authorList>
    </citation>
    <scope>NUCLEOTIDE SEQUENCE [LARGE SCALE GENOMIC DNA]</scope>
    <source>
        <strain evidence="3">DSM 10523 / SB164P1</strain>
    </source>
</reference>
<keyword evidence="3" id="KW-1185">Reference proteome</keyword>
<sequence length="244" mass="26178">MKNPYFQFSGGIFAVLLFMVCLFFVFVFLPISIVAEAFSKLGLTPAQGVLMFIAILVGRVVNLPVYTSERLVVVPRPRSMGFSVDEFGRPVHLEEEPANELKKQVFAMNVGGCILPVLLSITFLLGMRTEGHALESFAWIGFALLMVTGGCFALSKADPFTGLRVPLFMPALMTFISVFFFVPEPFRPVAAYVAGTLGTLLGGNLLPLLLPRIRNSVGAPLVSIGGAGTFGGVFIAGILAVLLA</sequence>
<dbReference type="eggNOG" id="COG4089">
    <property type="taxonomic scope" value="Bacteria"/>
</dbReference>
<keyword evidence="1" id="KW-0472">Membrane</keyword>
<feature type="transmembrane region" description="Helical" evidence="1">
    <location>
        <begin position="221"/>
        <end position="243"/>
    </location>
</feature>
<keyword evidence="1" id="KW-1133">Transmembrane helix</keyword>
<evidence type="ECO:0000313" key="2">
    <source>
        <dbReference type="EMBL" id="CCH47336.1"/>
    </source>
</evidence>
<name>M1WJ61_PSEP2</name>
<dbReference type="Pfam" id="PF07758">
    <property type="entry name" value="DUF1614"/>
    <property type="match status" value="1"/>
</dbReference>
<gene>
    <name evidence="2" type="ordered locus">BN4_10096</name>
</gene>
<keyword evidence="1" id="KW-0812">Transmembrane</keyword>
<feature type="transmembrane region" description="Helical" evidence="1">
    <location>
        <begin position="167"/>
        <end position="183"/>
    </location>
</feature>
<feature type="transmembrane region" description="Helical" evidence="1">
    <location>
        <begin position="137"/>
        <end position="155"/>
    </location>
</feature>
<dbReference type="BioCyc" id="DPIE1322246:BN4_RS00515-MONOMER"/>
<evidence type="ECO:0000256" key="1">
    <source>
        <dbReference type="SAM" id="Phobius"/>
    </source>
</evidence>
<dbReference type="EMBL" id="FO203427">
    <property type="protein sequence ID" value="CCH47336.1"/>
    <property type="molecule type" value="Genomic_DNA"/>
</dbReference>
<evidence type="ECO:0000313" key="3">
    <source>
        <dbReference type="Proteomes" id="UP000011724"/>
    </source>
</evidence>
<dbReference type="STRING" id="1322246.BN4_10096"/>
<protein>
    <recommendedName>
        <fullName evidence="4">DUF1614 domain-containing protein</fullName>
    </recommendedName>
</protein>
<organism evidence="2 3">
    <name type="scientific">Pseudodesulfovibrio piezophilus (strain DSM 21447 / JCM 15486 / C1TLV30)</name>
    <name type="common">Desulfovibrio piezophilus</name>
    <dbReference type="NCBI Taxonomy" id="1322246"/>
    <lineage>
        <taxon>Bacteria</taxon>
        <taxon>Pseudomonadati</taxon>
        <taxon>Thermodesulfobacteriota</taxon>
        <taxon>Desulfovibrionia</taxon>
        <taxon>Desulfovibrionales</taxon>
        <taxon>Desulfovibrionaceae</taxon>
    </lineage>
</organism>
<dbReference type="RefSeq" id="WP_015413391.1">
    <property type="nucleotide sequence ID" value="NC_020409.1"/>
</dbReference>
<evidence type="ECO:0008006" key="4">
    <source>
        <dbReference type="Google" id="ProtNLM"/>
    </source>
</evidence>
<proteinExistence type="predicted"/>
<dbReference type="PATRIC" id="fig|879567.3.peg.102"/>
<feature type="transmembrane region" description="Helical" evidence="1">
    <location>
        <begin position="105"/>
        <end position="125"/>
    </location>
</feature>
<dbReference type="KEGG" id="dpi:BN4_10096"/>
<dbReference type="Proteomes" id="UP000011724">
    <property type="component" value="Chromosome"/>
</dbReference>
<dbReference type="InterPro" id="IPR011672">
    <property type="entry name" value="DUF1614"/>
</dbReference>
<dbReference type="HOGENOM" id="CLU_082100_0_0_7"/>
<reference evidence="2 3" key="1">
    <citation type="journal article" date="2013" name="PLoS ONE">
        <title>The first genomic and proteomic characterization of a deep-sea sulfate reducer: insights into the piezophilic lifestyle of Desulfovibrio piezophilus.</title>
        <authorList>
            <person name="Pradel N."/>
            <person name="Ji B."/>
            <person name="Gimenez G."/>
            <person name="Talla E."/>
            <person name="Lenoble P."/>
            <person name="Garel M."/>
            <person name="Tamburini C."/>
            <person name="Fourquet P."/>
            <person name="Lebrun R."/>
            <person name="Bertin P."/>
            <person name="Denis Y."/>
            <person name="Pophillat M."/>
            <person name="Barbe V."/>
            <person name="Ollivier B."/>
            <person name="Dolla A."/>
        </authorList>
    </citation>
    <scope>NUCLEOTIDE SEQUENCE [LARGE SCALE GENOMIC DNA]</scope>
    <source>
        <strain evidence="3">DSM 10523 / SB164P1</strain>
    </source>
</reference>
<accession>M1WJ61</accession>
<feature type="transmembrane region" description="Helical" evidence="1">
    <location>
        <begin position="41"/>
        <end position="61"/>
    </location>
</feature>
<feature type="transmembrane region" description="Helical" evidence="1">
    <location>
        <begin position="189"/>
        <end position="209"/>
    </location>
</feature>
<feature type="transmembrane region" description="Helical" evidence="1">
    <location>
        <begin position="12"/>
        <end position="35"/>
    </location>
</feature>